<accession>A0A1B6IR07</accession>
<evidence type="ECO:0000256" key="7">
    <source>
        <dbReference type="SAM" id="Phobius"/>
    </source>
</evidence>
<sequence>MCVSKTKKRIQLVALSVIFSAIVLSLWIELTNVPRGEEPFYRSRLLNILPTGRLYSRVVGMGVHEVYFDERLKNKQDGEQNANLTITIISSESGEKIIDVKQSKAASNETKTVKPREVFVKVKDIKKSTSNVFFVETKCATEKTAKMFNFNGEFVLNARQCCAIESTALANLDRTLYVFHSCPLTHNFIERSPKYVEKLFAYPNVYVVKLNNSEIFTGTPLEELYEKKQLETSYYPIEHTSDALRFTLLWRFGGTYCDLDVVTIKSLHGLGSNWAGMQDVRTIASGVLNFEPTGPGHEMVQRALQHMNRHFNGAGWSNNGPMLITRTALQECKVSSVTKAVAECKGNFTVHPNYIFYPVYYSRAFDLFDDHLGKEIVRSAKLWAYSVHIWNKLSHDKKCRVGSTQAYSLLADEFCP</sequence>
<dbReference type="AlphaFoldDB" id="A0A1B6IR07"/>
<dbReference type="Pfam" id="PF04572">
    <property type="entry name" value="Gb3_synth"/>
    <property type="match status" value="1"/>
</dbReference>
<evidence type="ECO:0000256" key="5">
    <source>
        <dbReference type="ARBA" id="ARBA00023034"/>
    </source>
</evidence>
<dbReference type="GO" id="GO:0000139">
    <property type="term" value="C:Golgi membrane"/>
    <property type="evidence" value="ECO:0007669"/>
    <property type="project" value="UniProtKB-SubCell"/>
</dbReference>
<evidence type="ECO:0000256" key="1">
    <source>
        <dbReference type="ARBA" id="ARBA00004323"/>
    </source>
</evidence>
<evidence type="ECO:0000256" key="4">
    <source>
        <dbReference type="ARBA" id="ARBA00022679"/>
    </source>
</evidence>
<dbReference type="InterPro" id="IPR051981">
    <property type="entry name" value="Glycosyltransf_32"/>
</dbReference>
<gene>
    <name evidence="9" type="ORF">g.6711</name>
</gene>
<dbReference type="InterPro" id="IPR007577">
    <property type="entry name" value="GlycoTrfase_DXD_sugar-bd_CS"/>
</dbReference>
<evidence type="ECO:0000256" key="3">
    <source>
        <dbReference type="ARBA" id="ARBA00022676"/>
    </source>
</evidence>
<proteinExistence type="inferred from homology"/>
<evidence type="ECO:0000313" key="9">
    <source>
        <dbReference type="EMBL" id="JAS89333.1"/>
    </source>
</evidence>
<keyword evidence="4" id="KW-0808">Transferase</keyword>
<dbReference type="Gene3D" id="3.90.550.20">
    <property type="match status" value="1"/>
</dbReference>
<dbReference type="PANTHER" id="PTHR12042:SF21">
    <property type="entry name" value="ALPHA1,4-GALACTOSYLTRANSFERASE 1-RELATED"/>
    <property type="match status" value="1"/>
</dbReference>
<organism evidence="9">
    <name type="scientific">Homalodisca liturata</name>
    <dbReference type="NCBI Taxonomy" id="320908"/>
    <lineage>
        <taxon>Eukaryota</taxon>
        <taxon>Metazoa</taxon>
        <taxon>Ecdysozoa</taxon>
        <taxon>Arthropoda</taxon>
        <taxon>Hexapoda</taxon>
        <taxon>Insecta</taxon>
        <taxon>Pterygota</taxon>
        <taxon>Neoptera</taxon>
        <taxon>Paraneoptera</taxon>
        <taxon>Hemiptera</taxon>
        <taxon>Auchenorrhyncha</taxon>
        <taxon>Membracoidea</taxon>
        <taxon>Cicadellidae</taxon>
        <taxon>Cicadellinae</taxon>
        <taxon>Proconiini</taxon>
        <taxon>Homalodisca</taxon>
    </lineage>
</organism>
<reference evidence="9" key="1">
    <citation type="submission" date="2015-11" db="EMBL/GenBank/DDBJ databases">
        <title>De novo transcriptome assembly of four potential Pierce s Disease insect vectors from Arizona vineyards.</title>
        <authorList>
            <person name="Tassone E.E."/>
        </authorList>
    </citation>
    <scope>NUCLEOTIDE SEQUENCE</scope>
</reference>
<dbReference type="GO" id="GO:0006688">
    <property type="term" value="P:glycosphingolipid biosynthetic process"/>
    <property type="evidence" value="ECO:0007669"/>
    <property type="project" value="TreeGrafter"/>
</dbReference>
<dbReference type="PANTHER" id="PTHR12042">
    <property type="entry name" value="LACTOSYLCERAMIDE 4-ALPHA-GALACTOSYLTRANSFERASE ALPHA- 1,4-GALACTOSYLTRANSFERASE"/>
    <property type="match status" value="1"/>
</dbReference>
<comment type="similarity">
    <text evidence="2">Belongs to the glycosyltransferase 32 family.</text>
</comment>
<dbReference type="SUPFAM" id="SSF53448">
    <property type="entry name" value="Nucleotide-diphospho-sugar transferases"/>
    <property type="match status" value="1"/>
</dbReference>
<keyword evidence="6 7" id="KW-0472">Membrane</keyword>
<dbReference type="Pfam" id="PF04488">
    <property type="entry name" value="Gly_transf_sug"/>
    <property type="match status" value="1"/>
</dbReference>
<evidence type="ECO:0000256" key="2">
    <source>
        <dbReference type="ARBA" id="ARBA00009003"/>
    </source>
</evidence>
<protein>
    <recommendedName>
        <fullName evidence="8">Alpha 1,4-glycosyltransferase domain-containing protein</fullName>
    </recommendedName>
</protein>
<feature type="non-terminal residue" evidence="9">
    <location>
        <position position="416"/>
    </location>
</feature>
<keyword evidence="3" id="KW-0328">Glycosyltransferase</keyword>
<feature type="domain" description="Alpha 1,4-glycosyltransferase" evidence="8">
    <location>
        <begin position="293"/>
        <end position="416"/>
    </location>
</feature>
<keyword evidence="7" id="KW-0812">Transmembrane</keyword>
<keyword evidence="7" id="KW-1133">Transmembrane helix</keyword>
<dbReference type="EMBL" id="GECU01018373">
    <property type="protein sequence ID" value="JAS89333.1"/>
    <property type="molecule type" value="Transcribed_RNA"/>
</dbReference>
<dbReference type="InterPro" id="IPR029044">
    <property type="entry name" value="Nucleotide-diphossugar_trans"/>
</dbReference>
<evidence type="ECO:0000256" key="6">
    <source>
        <dbReference type="ARBA" id="ARBA00023136"/>
    </source>
</evidence>
<dbReference type="GO" id="GO:0016758">
    <property type="term" value="F:hexosyltransferase activity"/>
    <property type="evidence" value="ECO:0007669"/>
    <property type="project" value="TreeGrafter"/>
</dbReference>
<keyword evidence="5" id="KW-0333">Golgi apparatus</keyword>
<dbReference type="InterPro" id="IPR007652">
    <property type="entry name" value="A1-4-GlycosylTfrase_dom"/>
</dbReference>
<evidence type="ECO:0000259" key="8">
    <source>
        <dbReference type="Pfam" id="PF04572"/>
    </source>
</evidence>
<name>A0A1B6IR07_9HEMI</name>
<comment type="subcellular location">
    <subcellularLocation>
        <location evidence="1">Golgi apparatus membrane</location>
        <topology evidence="1">Single-pass type II membrane protein</topology>
    </subcellularLocation>
</comment>
<feature type="transmembrane region" description="Helical" evidence="7">
    <location>
        <begin position="12"/>
        <end position="30"/>
    </location>
</feature>